<accession>A0A1W1HZP5</accession>
<keyword evidence="8 10" id="KW-0472">Membrane</keyword>
<dbReference type="InterPro" id="IPR004513">
    <property type="entry name" value="FtsX"/>
</dbReference>
<evidence type="ECO:0000256" key="10">
    <source>
        <dbReference type="PIRNR" id="PIRNR003097"/>
    </source>
</evidence>
<organism evidence="14 15">
    <name type="scientific">Nitrospira japonica</name>
    <dbReference type="NCBI Taxonomy" id="1325564"/>
    <lineage>
        <taxon>Bacteria</taxon>
        <taxon>Pseudomonadati</taxon>
        <taxon>Nitrospirota</taxon>
        <taxon>Nitrospiria</taxon>
        <taxon>Nitrospirales</taxon>
        <taxon>Nitrospiraceae</taxon>
        <taxon>Nitrospira</taxon>
    </lineage>
</organism>
<dbReference type="Pfam" id="PF02687">
    <property type="entry name" value="FtsX"/>
    <property type="match status" value="1"/>
</dbReference>
<dbReference type="Gene3D" id="3.30.70.3040">
    <property type="match status" value="1"/>
</dbReference>
<comment type="similarity">
    <text evidence="2 10">Belongs to the ABC-4 integral membrane protein family. FtsX subfamily.</text>
</comment>
<feature type="transmembrane region" description="Helical" evidence="11">
    <location>
        <begin position="209"/>
        <end position="225"/>
    </location>
</feature>
<evidence type="ECO:0000256" key="1">
    <source>
        <dbReference type="ARBA" id="ARBA00004651"/>
    </source>
</evidence>
<evidence type="ECO:0000256" key="3">
    <source>
        <dbReference type="ARBA" id="ARBA00021907"/>
    </source>
</evidence>
<sequence length="303" mass="33230">MGPGMRTLYYLLREAWVNLRTNRTTTMVAILTTAFTLACVGVFLLLYVNLRAAAGWLQDDIKIIVYLDDHLSSDARADLEQQLRGDHAVAAIHFVSKEQALGEFKDQFPSESHLLEGLGQNPLPASFVVTLGPAFRSLDAVKRWSERVQGMTDVAKVDYNQDWIDALAMVIRSIELVAIGIGVILSAAAVTIIANTIRLTLLARRDEIAILRLIGATTGFIRIPYLLEGAVLGGLGSAISLFMLKLLYELFRREMRTSGKLSGLDNLLAFFPMPLCLALIVVGMALGCAGSFVSLRRFDEAKA</sequence>
<dbReference type="PIRSF" id="PIRSF003097">
    <property type="entry name" value="FtsX"/>
    <property type="match status" value="1"/>
</dbReference>
<dbReference type="Pfam" id="PF18075">
    <property type="entry name" value="FtsX_ECD"/>
    <property type="match status" value="1"/>
</dbReference>
<dbReference type="InterPro" id="IPR003838">
    <property type="entry name" value="ABC3_permease_C"/>
</dbReference>
<evidence type="ECO:0000313" key="15">
    <source>
        <dbReference type="Proteomes" id="UP000192042"/>
    </source>
</evidence>
<keyword evidence="5 10" id="KW-0132">Cell division</keyword>
<keyword evidence="6 11" id="KW-0812">Transmembrane</keyword>
<feature type="domain" description="FtsX extracellular" evidence="13">
    <location>
        <begin position="62"/>
        <end position="157"/>
    </location>
</feature>
<evidence type="ECO:0000256" key="4">
    <source>
        <dbReference type="ARBA" id="ARBA00022475"/>
    </source>
</evidence>
<name>A0A1W1HZP5_9BACT</name>
<feature type="transmembrane region" description="Helical" evidence="11">
    <location>
        <begin position="231"/>
        <end position="248"/>
    </location>
</feature>
<dbReference type="Proteomes" id="UP000192042">
    <property type="component" value="Chromosome I"/>
</dbReference>
<feature type="transmembrane region" description="Helical" evidence="11">
    <location>
        <begin position="28"/>
        <end position="48"/>
    </location>
</feature>
<dbReference type="AlphaFoldDB" id="A0A1W1HZP5"/>
<dbReference type="PANTHER" id="PTHR47755:SF1">
    <property type="entry name" value="CELL DIVISION PROTEIN FTSX"/>
    <property type="match status" value="1"/>
</dbReference>
<dbReference type="EMBL" id="LT828648">
    <property type="protein sequence ID" value="SLM46226.1"/>
    <property type="molecule type" value="Genomic_DNA"/>
</dbReference>
<evidence type="ECO:0000256" key="8">
    <source>
        <dbReference type="ARBA" id="ARBA00023136"/>
    </source>
</evidence>
<evidence type="ECO:0000259" key="12">
    <source>
        <dbReference type="Pfam" id="PF02687"/>
    </source>
</evidence>
<evidence type="ECO:0000256" key="9">
    <source>
        <dbReference type="ARBA" id="ARBA00023306"/>
    </source>
</evidence>
<dbReference type="STRING" id="1325564.NSJP_0054"/>
<evidence type="ECO:0000256" key="7">
    <source>
        <dbReference type="ARBA" id="ARBA00022989"/>
    </source>
</evidence>
<dbReference type="InterPro" id="IPR058204">
    <property type="entry name" value="FtsX_firmicutes-type"/>
</dbReference>
<reference evidence="14 15" key="1">
    <citation type="submission" date="2017-03" db="EMBL/GenBank/DDBJ databases">
        <authorList>
            <person name="Afonso C.L."/>
            <person name="Miller P.J."/>
            <person name="Scott M.A."/>
            <person name="Spackman E."/>
            <person name="Goraichik I."/>
            <person name="Dimitrov K.M."/>
            <person name="Suarez D.L."/>
            <person name="Swayne D.E."/>
        </authorList>
    </citation>
    <scope>NUCLEOTIDE SEQUENCE [LARGE SCALE GENOMIC DNA]</scope>
    <source>
        <strain evidence="14">Genome sequencing of Nitrospira japonica strain NJ11</strain>
    </source>
</reference>
<protein>
    <recommendedName>
        <fullName evidence="3 10">Cell division protein FtsX</fullName>
    </recommendedName>
</protein>
<dbReference type="KEGG" id="nja:NSJP_0054"/>
<evidence type="ECO:0000256" key="5">
    <source>
        <dbReference type="ARBA" id="ARBA00022618"/>
    </source>
</evidence>
<keyword evidence="7 11" id="KW-1133">Transmembrane helix</keyword>
<dbReference type="PANTHER" id="PTHR47755">
    <property type="entry name" value="CELL DIVISION PROTEIN FTSX"/>
    <property type="match status" value="1"/>
</dbReference>
<proteinExistence type="inferred from homology"/>
<evidence type="ECO:0000259" key="13">
    <source>
        <dbReference type="Pfam" id="PF18075"/>
    </source>
</evidence>
<feature type="transmembrane region" description="Helical" evidence="11">
    <location>
        <begin position="176"/>
        <end position="197"/>
    </location>
</feature>
<evidence type="ECO:0000313" key="14">
    <source>
        <dbReference type="EMBL" id="SLM46226.1"/>
    </source>
</evidence>
<keyword evidence="15" id="KW-1185">Reference proteome</keyword>
<feature type="transmembrane region" description="Helical" evidence="11">
    <location>
        <begin position="268"/>
        <end position="293"/>
    </location>
</feature>
<dbReference type="GO" id="GO:0051301">
    <property type="term" value="P:cell division"/>
    <property type="evidence" value="ECO:0007669"/>
    <property type="project" value="UniProtKB-KW"/>
</dbReference>
<comment type="subcellular location">
    <subcellularLocation>
        <location evidence="1">Cell membrane</location>
        <topology evidence="1">Multi-pass membrane protein</topology>
    </subcellularLocation>
</comment>
<evidence type="ECO:0000256" key="6">
    <source>
        <dbReference type="ARBA" id="ARBA00022692"/>
    </source>
</evidence>
<keyword evidence="4 10" id="KW-1003">Cell membrane</keyword>
<dbReference type="InterPro" id="IPR040690">
    <property type="entry name" value="FtsX_ECD"/>
</dbReference>
<dbReference type="NCBIfam" id="NF038347">
    <property type="entry name" value="FtsX_Gpos"/>
    <property type="match status" value="1"/>
</dbReference>
<evidence type="ECO:0000256" key="2">
    <source>
        <dbReference type="ARBA" id="ARBA00007379"/>
    </source>
</evidence>
<evidence type="ECO:0000256" key="11">
    <source>
        <dbReference type="SAM" id="Phobius"/>
    </source>
</evidence>
<dbReference type="GO" id="GO:0005886">
    <property type="term" value="C:plasma membrane"/>
    <property type="evidence" value="ECO:0007669"/>
    <property type="project" value="UniProtKB-SubCell"/>
</dbReference>
<keyword evidence="9 10" id="KW-0131">Cell cycle</keyword>
<feature type="domain" description="ABC3 transporter permease C-terminal" evidence="12">
    <location>
        <begin position="181"/>
        <end position="297"/>
    </location>
</feature>
<gene>
    <name evidence="14" type="ORF">NSJP_0054</name>
</gene>